<sequence length="39" mass="4666">MDLESESWRKLNHVLKLVLCHTTYGLVSSNIYFQWFVHA</sequence>
<evidence type="ECO:0000313" key="1">
    <source>
        <dbReference type="EMBL" id="MBX35876.1"/>
    </source>
</evidence>
<organism evidence="1">
    <name type="scientific">Rhizophora mucronata</name>
    <name type="common">Asiatic mangrove</name>
    <dbReference type="NCBI Taxonomy" id="61149"/>
    <lineage>
        <taxon>Eukaryota</taxon>
        <taxon>Viridiplantae</taxon>
        <taxon>Streptophyta</taxon>
        <taxon>Embryophyta</taxon>
        <taxon>Tracheophyta</taxon>
        <taxon>Spermatophyta</taxon>
        <taxon>Magnoliopsida</taxon>
        <taxon>eudicotyledons</taxon>
        <taxon>Gunneridae</taxon>
        <taxon>Pentapetalae</taxon>
        <taxon>rosids</taxon>
        <taxon>fabids</taxon>
        <taxon>Malpighiales</taxon>
        <taxon>Rhizophoraceae</taxon>
        <taxon>Rhizophora</taxon>
    </lineage>
</organism>
<dbReference type="AlphaFoldDB" id="A0A2P2N087"/>
<protein>
    <submittedName>
        <fullName evidence="1">Uncharacterized protein</fullName>
    </submittedName>
</protein>
<reference evidence="1" key="1">
    <citation type="submission" date="2018-02" db="EMBL/GenBank/DDBJ databases">
        <title>Rhizophora mucronata_Transcriptome.</title>
        <authorList>
            <person name="Meera S.P."/>
            <person name="Sreeshan A."/>
            <person name="Augustine A."/>
        </authorList>
    </citation>
    <scope>NUCLEOTIDE SEQUENCE</scope>
    <source>
        <tissue evidence="1">Leaf</tissue>
    </source>
</reference>
<proteinExistence type="predicted"/>
<dbReference type="EMBL" id="GGEC01055392">
    <property type="protein sequence ID" value="MBX35876.1"/>
    <property type="molecule type" value="Transcribed_RNA"/>
</dbReference>
<name>A0A2P2N087_RHIMU</name>
<accession>A0A2P2N087</accession>